<keyword evidence="7 13" id="KW-0732">Signal</keyword>
<dbReference type="PANTHER" id="PTHR33044">
    <property type="entry name" value="BIFUNCTIONAL INHIBITOR/LIPID-TRANSFER PROTEIN/SEED STORAGE 2S ALBUMIN SUPERFAMILY PROTEIN-RELATED"/>
    <property type="match status" value="1"/>
</dbReference>
<feature type="signal peptide" evidence="13">
    <location>
        <begin position="1"/>
        <end position="26"/>
    </location>
</feature>
<keyword evidence="6" id="KW-0336">GPI-anchor</keyword>
<organism evidence="15 16">
    <name type="scientific">Parasponia andersonii</name>
    <name type="common">Sponia andersonii</name>
    <dbReference type="NCBI Taxonomy" id="3476"/>
    <lineage>
        <taxon>Eukaryota</taxon>
        <taxon>Viridiplantae</taxon>
        <taxon>Streptophyta</taxon>
        <taxon>Embryophyta</taxon>
        <taxon>Tracheophyta</taxon>
        <taxon>Spermatophyta</taxon>
        <taxon>Magnoliopsida</taxon>
        <taxon>eudicotyledons</taxon>
        <taxon>Gunneridae</taxon>
        <taxon>Pentapetalae</taxon>
        <taxon>rosids</taxon>
        <taxon>fabids</taxon>
        <taxon>Rosales</taxon>
        <taxon>Cannabaceae</taxon>
        <taxon>Parasponia</taxon>
    </lineage>
</organism>
<evidence type="ECO:0000256" key="1">
    <source>
        <dbReference type="ARBA" id="ARBA00003211"/>
    </source>
</evidence>
<dbReference type="CDD" id="cd00010">
    <property type="entry name" value="AAI_LTSS"/>
    <property type="match status" value="1"/>
</dbReference>
<evidence type="ECO:0000313" key="16">
    <source>
        <dbReference type="Proteomes" id="UP000237105"/>
    </source>
</evidence>
<protein>
    <submittedName>
        <fullName evidence="15">Bifunctional inhibitor/plant lipid transfer protein/seed storage helical domain containing protein</fullName>
    </submittedName>
</protein>
<evidence type="ECO:0000256" key="11">
    <source>
        <dbReference type="ARBA" id="ARBA00023288"/>
    </source>
</evidence>
<feature type="compositionally biased region" description="Polar residues" evidence="12">
    <location>
        <begin position="150"/>
        <end position="163"/>
    </location>
</feature>
<keyword evidence="6" id="KW-0472">Membrane</keyword>
<dbReference type="GO" id="GO:0005886">
    <property type="term" value="C:plasma membrane"/>
    <property type="evidence" value="ECO:0007669"/>
    <property type="project" value="UniProtKB-SubCell"/>
</dbReference>
<evidence type="ECO:0000256" key="9">
    <source>
        <dbReference type="ARBA" id="ARBA00023157"/>
    </source>
</evidence>
<dbReference type="OrthoDB" id="1938537at2759"/>
<proteinExistence type="inferred from homology"/>
<evidence type="ECO:0000313" key="15">
    <source>
        <dbReference type="EMBL" id="PON65189.1"/>
    </source>
</evidence>
<dbReference type="InterPro" id="IPR036312">
    <property type="entry name" value="Bifun_inhib/LTP/seed_sf"/>
</dbReference>
<evidence type="ECO:0000256" key="6">
    <source>
        <dbReference type="ARBA" id="ARBA00022622"/>
    </source>
</evidence>
<feature type="region of interest" description="Disordered" evidence="12">
    <location>
        <begin position="142"/>
        <end position="165"/>
    </location>
</feature>
<dbReference type="InterPro" id="IPR043325">
    <property type="entry name" value="LTSS"/>
</dbReference>
<evidence type="ECO:0000256" key="8">
    <source>
        <dbReference type="ARBA" id="ARBA00023121"/>
    </source>
</evidence>
<evidence type="ECO:0000256" key="5">
    <source>
        <dbReference type="ARBA" id="ARBA00022475"/>
    </source>
</evidence>
<dbReference type="SUPFAM" id="SSF47699">
    <property type="entry name" value="Bifunctional inhibitor/lipid-transfer protein/seed storage 2S albumin"/>
    <property type="match status" value="1"/>
</dbReference>
<feature type="chain" id="PRO_5015135245" evidence="13">
    <location>
        <begin position="27"/>
        <end position="193"/>
    </location>
</feature>
<dbReference type="GO" id="GO:0008289">
    <property type="term" value="F:lipid binding"/>
    <property type="evidence" value="ECO:0007669"/>
    <property type="project" value="UniProtKB-KW"/>
</dbReference>
<keyword evidence="16" id="KW-1185">Reference proteome</keyword>
<dbReference type="GO" id="GO:0098552">
    <property type="term" value="C:side of membrane"/>
    <property type="evidence" value="ECO:0007669"/>
    <property type="project" value="UniProtKB-KW"/>
</dbReference>
<evidence type="ECO:0000256" key="12">
    <source>
        <dbReference type="SAM" id="MobiDB-lite"/>
    </source>
</evidence>
<evidence type="ECO:0000256" key="10">
    <source>
        <dbReference type="ARBA" id="ARBA00023180"/>
    </source>
</evidence>
<dbReference type="Proteomes" id="UP000237105">
    <property type="component" value="Unassembled WGS sequence"/>
</dbReference>
<dbReference type="InterPro" id="IPR016140">
    <property type="entry name" value="Bifunc_inhib/LTP/seed_store"/>
</dbReference>
<sequence>MGSKIAILPLAYVFLGLALLVGFGSSDFEQDKAECADKLVALATCLPFVGGEAKYPTPDCCSGFKQVVEKSTKCLCVLIKDRSDPNLGLKINATLALQLPYDCHAPFNVTSCIDLLHLKPGSQEAKEFEGFAKSLKGNTTKATPAAVSGTRGNSSSQGTSAQVKDSARERWQGAEMVLWTLLLFVTPHLVFHV</sequence>
<keyword evidence="4" id="KW-0813">Transport</keyword>
<comment type="similarity">
    <text evidence="3">Belongs to the plant LTP family.</text>
</comment>
<dbReference type="EMBL" id="JXTB01000090">
    <property type="protein sequence ID" value="PON65189.1"/>
    <property type="molecule type" value="Genomic_DNA"/>
</dbReference>
<comment type="caution">
    <text evidence="15">The sequence shown here is derived from an EMBL/GenBank/DDBJ whole genome shotgun (WGS) entry which is preliminary data.</text>
</comment>
<dbReference type="FunFam" id="1.10.110.10:FF:000001">
    <property type="entry name" value="Bifunctional inhibitor/lipid-transfer protein/seed storage 2S albumin superfamily protein"/>
    <property type="match status" value="1"/>
</dbReference>
<evidence type="ECO:0000256" key="2">
    <source>
        <dbReference type="ARBA" id="ARBA00004609"/>
    </source>
</evidence>
<reference evidence="16" key="1">
    <citation type="submission" date="2016-06" db="EMBL/GenBank/DDBJ databases">
        <title>Parallel loss of symbiosis genes in relatives of nitrogen-fixing non-legume Parasponia.</title>
        <authorList>
            <person name="Van Velzen R."/>
            <person name="Holmer R."/>
            <person name="Bu F."/>
            <person name="Rutten L."/>
            <person name="Van Zeijl A."/>
            <person name="Liu W."/>
            <person name="Santuari L."/>
            <person name="Cao Q."/>
            <person name="Sharma T."/>
            <person name="Shen D."/>
            <person name="Roswanjaya Y."/>
            <person name="Wardhani T."/>
            <person name="Kalhor M.S."/>
            <person name="Jansen J."/>
            <person name="Van den Hoogen J."/>
            <person name="Gungor B."/>
            <person name="Hartog M."/>
            <person name="Hontelez J."/>
            <person name="Verver J."/>
            <person name="Yang W.-C."/>
            <person name="Schijlen E."/>
            <person name="Repin R."/>
            <person name="Schilthuizen M."/>
            <person name="Schranz E."/>
            <person name="Heidstra R."/>
            <person name="Miyata K."/>
            <person name="Fedorova E."/>
            <person name="Kohlen W."/>
            <person name="Bisseling T."/>
            <person name="Smit S."/>
            <person name="Geurts R."/>
        </authorList>
    </citation>
    <scope>NUCLEOTIDE SEQUENCE [LARGE SCALE GENOMIC DNA]</scope>
    <source>
        <strain evidence="16">cv. WU1-14</strain>
    </source>
</reference>
<feature type="domain" description="Bifunctional inhibitor/plant lipid transfer protein/seed storage helical" evidence="14">
    <location>
        <begin position="35"/>
        <end position="112"/>
    </location>
</feature>
<evidence type="ECO:0000259" key="14">
    <source>
        <dbReference type="SMART" id="SM00499"/>
    </source>
</evidence>
<dbReference type="AlphaFoldDB" id="A0A2P5CVW1"/>
<keyword evidence="5" id="KW-1003">Cell membrane</keyword>
<evidence type="ECO:0000256" key="4">
    <source>
        <dbReference type="ARBA" id="ARBA00022448"/>
    </source>
</evidence>
<keyword evidence="10" id="KW-0325">Glycoprotein</keyword>
<dbReference type="Pfam" id="PF14368">
    <property type="entry name" value="LTP_2"/>
    <property type="match status" value="1"/>
</dbReference>
<evidence type="ECO:0000256" key="3">
    <source>
        <dbReference type="ARBA" id="ARBA00009748"/>
    </source>
</evidence>
<keyword evidence="9" id="KW-1015">Disulfide bond</keyword>
<accession>A0A2P5CVW1</accession>
<comment type="subcellular location">
    <subcellularLocation>
        <location evidence="2">Cell membrane</location>
        <topology evidence="2">Lipid-anchor</topology>
        <topology evidence="2">GPI-anchor</topology>
    </subcellularLocation>
</comment>
<evidence type="ECO:0000256" key="7">
    <source>
        <dbReference type="ARBA" id="ARBA00022729"/>
    </source>
</evidence>
<keyword evidence="11" id="KW-0449">Lipoprotein</keyword>
<dbReference type="STRING" id="3476.A0A2P5CVW1"/>
<evidence type="ECO:0000256" key="13">
    <source>
        <dbReference type="SAM" id="SignalP"/>
    </source>
</evidence>
<keyword evidence="8" id="KW-0446">Lipid-binding</keyword>
<dbReference type="SMART" id="SM00499">
    <property type="entry name" value="AAI"/>
    <property type="match status" value="1"/>
</dbReference>
<comment type="function">
    <text evidence="1">Plant non-specific lipid-transfer proteins transfer phospholipids as well as galactolipids across membranes. May play a role in wax or cutin deposition in the cell walls of expanding epidermal cells and certain secretory tissues.</text>
</comment>
<dbReference type="Gene3D" id="1.10.110.10">
    <property type="entry name" value="Plant lipid-transfer and hydrophobic proteins"/>
    <property type="match status" value="1"/>
</dbReference>
<gene>
    <name evidence="15" type="ORF">PanWU01x14_118950</name>
</gene>
<name>A0A2P5CVW1_PARAD</name>